<keyword evidence="3" id="KW-0713">Self-incompatibility</keyword>
<gene>
    <name evidence="7" type="ORF">DEO72_LG10g3557</name>
</gene>
<dbReference type="Proteomes" id="UP000501690">
    <property type="component" value="Linkage Group LG10"/>
</dbReference>
<feature type="chain" id="PRO_5036497981" evidence="6">
    <location>
        <begin position="27"/>
        <end position="125"/>
    </location>
</feature>
<dbReference type="AlphaFoldDB" id="A0A4D6NJJ2"/>
<evidence type="ECO:0000313" key="7">
    <source>
        <dbReference type="EMBL" id="QCE12315.1"/>
    </source>
</evidence>
<evidence type="ECO:0000313" key="8">
    <source>
        <dbReference type="Proteomes" id="UP000501690"/>
    </source>
</evidence>
<evidence type="ECO:0000256" key="5">
    <source>
        <dbReference type="ARBA" id="ARBA00022729"/>
    </source>
</evidence>
<comment type="similarity">
    <text evidence="2">Belongs to the plant self-incompatibility (S1) protein family.</text>
</comment>
<proteinExistence type="inferred from homology"/>
<feature type="signal peptide" evidence="6">
    <location>
        <begin position="1"/>
        <end position="26"/>
    </location>
</feature>
<dbReference type="GO" id="GO:0060320">
    <property type="term" value="P:rejection of self pollen"/>
    <property type="evidence" value="ECO:0007669"/>
    <property type="project" value="UniProtKB-KW"/>
</dbReference>
<dbReference type="Pfam" id="PF05938">
    <property type="entry name" value="Self-incomp_S1"/>
    <property type="match status" value="1"/>
</dbReference>
<evidence type="ECO:0000256" key="1">
    <source>
        <dbReference type="ARBA" id="ARBA00004613"/>
    </source>
</evidence>
<dbReference type="InterPro" id="IPR010264">
    <property type="entry name" value="Self-incomp_S1"/>
</dbReference>
<evidence type="ECO:0000256" key="2">
    <source>
        <dbReference type="ARBA" id="ARBA00005581"/>
    </source>
</evidence>
<protein>
    <submittedName>
        <fullName evidence="7">Plant self-incompatibility S1</fullName>
    </submittedName>
</protein>
<dbReference type="GO" id="GO:0005576">
    <property type="term" value="C:extracellular region"/>
    <property type="evidence" value="ECO:0007669"/>
    <property type="project" value="UniProtKB-SubCell"/>
</dbReference>
<evidence type="ECO:0000256" key="4">
    <source>
        <dbReference type="ARBA" id="ARBA00022525"/>
    </source>
</evidence>
<keyword evidence="5 6" id="KW-0732">Signal</keyword>
<comment type="subcellular location">
    <subcellularLocation>
        <location evidence="1">Secreted</location>
    </subcellularLocation>
</comment>
<keyword evidence="4" id="KW-0964">Secreted</keyword>
<accession>A0A4D6NJJ2</accession>
<name>A0A4D6NJJ2_VIGUN</name>
<evidence type="ECO:0000256" key="6">
    <source>
        <dbReference type="SAM" id="SignalP"/>
    </source>
</evidence>
<dbReference type="EMBL" id="CP039354">
    <property type="protein sequence ID" value="QCE12315.1"/>
    <property type="molecule type" value="Genomic_DNA"/>
</dbReference>
<sequence>MSSSVRSVSLLWVLLLLLLSANNAMALVKVTNSLGGDLDLTLYCSSFGPSLHLIRPGTFSELNYSGGNPSGKSPFLCFFQWRGGFQSFDMCVASEGGGCKQCNWFIGPEEPCRYEGANKICGRWN</sequence>
<organism evidence="7 8">
    <name type="scientific">Vigna unguiculata</name>
    <name type="common">Cowpea</name>
    <dbReference type="NCBI Taxonomy" id="3917"/>
    <lineage>
        <taxon>Eukaryota</taxon>
        <taxon>Viridiplantae</taxon>
        <taxon>Streptophyta</taxon>
        <taxon>Embryophyta</taxon>
        <taxon>Tracheophyta</taxon>
        <taxon>Spermatophyta</taxon>
        <taxon>Magnoliopsida</taxon>
        <taxon>eudicotyledons</taxon>
        <taxon>Gunneridae</taxon>
        <taxon>Pentapetalae</taxon>
        <taxon>rosids</taxon>
        <taxon>fabids</taxon>
        <taxon>Fabales</taxon>
        <taxon>Fabaceae</taxon>
        <taxon>Papilionoideae</taxon>
        <taxon>50 kb inversion clade</taxon>
        <taxon>NPAAA clade</taxon>
        <taxon>indigoferoid/millettioid clade</taxon>
        <taxon>Phaseoleae</taxon>
        <taxon>Vigna</taxon>
    </lineage>
</organism>
<keyword evidence="8" id="KW-1185">Reference proteome</keyword>
<evidence type="ECO:0000256" key="3">
    <source>
        <dbReference type="ARBA" id="ARBA00022471"/>
    </source>
</evidence>
<reference evidence="7 8" key="1">
    <citation type="submission" date="2019-04" db="EMBL/GenBank/DDBJ databases">
        <title>An improved genome assembly and genetic linkage map for asparagus bean, Vigna unguiculata ssp. sesquipedialis.</title>
        <authorList>
            <person name="Xia Q."/>
            <person name="Zhang R."/>
            <person name="Dong Y."/>
        </authorList>
    </citation>
    <scope>NUCLEOTIDE SEQUENCE [LARGE SCALE GENOMIC DNA]</scope>
    <source>
        <tissue evidence="7">Leaf</tissue>
    </source>
</reference>